<dbReference type="RefSeq" id="WP_260219293.1">
    <property type="nucleotide sequence ID" value="NZ_JAJAGO010000008.1"/>
</dbReference>
<evidence type="ECO:0000256" key="3">
    <source>
        <dbReference type="ARBA" id="ARBA00023163"/>
    </source>
</evidence>
<keyword evidence="2 4" id="KW-0238">DNA-binding</keyword>
<evidence type="ECO:0000313" key="7">
    <source>
        <dbReference type="Proteomes" id="UP001156389"/>
    </source>
</evidence>
<keyword evidence="3" id="KW-0804">Transcription</keyword>
<gene>
    <name evidence="6" type="ORF">LHJ74_19065</name>
</gene>
<keyword evidence="7" id="KW-1185">Reference proteome</keyword>
<evidence type="ECO:0000256" key="4">
    <source>
        <dbReference type="PROSITE-ProRule" id="PRU00335"/>
    </source>
</evidence>
<evidence type="ECO:0000259" key="5">
    <source>
        <dbReference type="PROSITE" id="PS50977"/>
    </source>
</evidence>
<name>A0ABT2JVQ6_9ACTN</name>
<dbReference type="PANTHER" id="PTHR47506:SF1">
    <property type="entry name" value="HTH-TYPE TRANSCRIPTIONAL REGULATOR YJDC"/>
    <property type="match status" value="1"/>
</dbReference>
<evidence type="ECO:0000313" key="6">
    <source>
        <dbReference type="EMBL" id="MCT2591975.1"/>
    </source>
</evidence>
<dbReference type="Gene3D" id="1.10.357.10">
    <property type="entry name" value="Tetracycline Repressor, domain 2"/>
    <property type="match status" value="1"/>
</dbReference>
<dbReference type="InterPro" id="IPR049484">
    <property type="entry name" value="Rv0078-like_C"/>
</dbReference>
<dbReference type="Pfam" id="PF21351">
    <property type="entry name" value="TetR_C_41"/>
    <property type="match status" value="1"/>
</dbReference>
<feature type="DNA-binding region" description="H-T-H motif" evidence="4">
    <location>
        <begin position="32"/>
        <end position="51"/>
    </location>
</feature>
<protein>
    <submittedName>
        <fullName evidence="6">TetR/AcrR family transcriptional regulator</fullName>
    </submittedName>
</protein>
<dbReference type="PROSITE" id="PS50977">
    <property type="entry name" value="HTH_TETR_2"/>
    <property type="match status" value="1"/>
</dbReference>
<dbReference type="PANTHER" id="PTHR47506">
    <property type="entry name" value="TRANSCRIPTIONAL REGULATORY PROTEIN"/>
    <property type="match status" value="1"/>
</dbReference>
<accession>A0ABT2JVQ6</accession>
<sequence>MASRAEQRAETRRALLLEGRRQFARDGYHGVVLEEIARATGVTKGAAYHHFGSKAGLFRAVVAEAQQEVAGRVAGAAEGHDDPWEQLLAGCRAFLAAGSDPEIQRITLVDGPTVLGWNEWRAMDEASSARHLSEALEALIATGAIVPQPVEPLTRLLSGAMNEAAVWLARPSATATATAAATAPDDASGETRLDATMAALRLLLDGLRPR</sequence>
<dbReference type="SUPFAM" id="SSF46689">
    <property type="entry name" value="Homeodomain-like"/>
    <property type="match status" value="1"/>
</dbReference>
<dbReference type="InterPro" id="IPR001647">
    <property type="entry name" value="HTH_TetR"/>
</dbReference>
<evidence type="ECO:0000256" key="2">
    <source>
        <dbReference type="ARBA" id="ARBA00023125"/>
    </source>
</evidence>
<dbReference type="InterPro" id="IPR009057">
    <property type="entry name" value="Homeodomain-like_sf"/>
</dbReference>
<dbReference type="Pfam" id="PF00440">
    <property type="entry name" value="TetR_N"/>
    <property type="match status" value="1"/>
</dbReference>
<feature type="domain" description="HTH tetR-type" evidence="5">
    <location>
        <begin position="9"/>
        <end position="69"/>
    </location>
</feature>
<reference evidence="6 7" key="1">
    <citation type="submission" date="2021-10" db="EMBL/GenBank/DDBJ databases">
        <title>Streptomyces gossypii sp. nov., isolated from soil collected from cotton field.</title>
        <authorList>
            <person name="Ge X."/>
            <person name="Chen X."/>
            <person name="Liu W."/>
        </authorList>
    </citation>
    <scope>NUCLEOTIDE SEQUENCE [LARGE SCALE GENOMIC DNA]</scope>
    <source>
        <strain evidence="6 7">N2-109</strain>
    </source>
</reference>
<dbReference type="EMBL" id="JAJAGO010000008">
    <property type="protein sequence ID" value="MCT2591975.1"/>
    <property type="molecule type" value="Genomic_DNA"/>
</dbReference>
<organism evidence="6 7">
    <name type="scientific">Streptomyces gossypii</name>
    <dbReference type="NCBI Taxonomy" id="2883101"/>
    <lineage>
        <taxon>Bacteria</taxon>
        <taxon>Bacillati</taxon>
        <taxon>Actinomycetota</taxon>
        <taxon>Actinomycetes</taxon>
        <taxon>Kitasatosporales</taxon>
        <taxon>Streptomycetaceae</taxon>
        <taxon>Streptomyces</taxon>
    </lineage>
</organism>
<proteinExistence type="predicted"/>
<keyword evidence="1" id="KW-0805">Transcription regulation</keyword>
<dbReference type="PRINTS" id="PR00455">
    <property type="entry name" value="HTHTETR"/>
</dbReference>
<evidence type="ECO:0000256" key="1">
    <source>
        <dbReference type="ARBA" id="ARBA00023015"/>
    </source>
</evidence>
<dbReference type="Proteomes" id="UP001156389">
    <property type="component" value="Unassembled WGS sequence"/>
</dbReference>
<comment type="caution">
    <text evidence="6">The sequence shown here is derived from an EMBL/GenBank/DDBJ whole genome shotgun (WGS) entry which is preliminary data.</text>
</comment>